<dbReference type="Pfam" id="PF02801">
    <property type="entry name" value="Ketoacyl-synt_C"/>
    <property type="match status" value="1"/>
</dbReference>
<sequence>MDMSNNSLAKISVRGYGCVTAAGRSCQSAWQSLLLGRVNNKTLPTFFPAPCFYVDEGETSYQVLNSKREKPHNRTISLALQAIDEALAQAGLSLEELQGKRVGLALGTTVGSTFDDESYYRTWEEGKNPEPGPIHQHLDNNLAAYIQRFLGIHGPRIVITNACASGTDAIGMAKIWLEQGLCDIAIAGGADALSRIACNGFKSLRLISETSCQPFDAERQGLNLGEGAGIFVMEPYSAGKKAPLGFVRGYGVAGDAYHPTAPHPQGRGLQLAIASALKNARLDLNNISMINAHGTGTAVNDQAETQAIYQAGFSPSLPMVSTKGITGHTLGAAGGVEAVFTLMSLNEGHLPGTVGCHSPDPLFAFPIIPEGEERALLGRIGMSQSLAFGGSNSVLILEGGRI</sequence>
<dbReference type="InterPro" id="IPR020841">
    <property type="entry name" value="PKS_Beta-ketoAc_synthase_dom"/>
</dbReference>
<dbReference type="AlphaFoldDB" id="Q6AM47"/>
<dbReference type="PROSITE" id="PS52004">
    <property type="entry name" value="KS3_2"/>
    <property type="match status" value="1"/>
</dbReference>
<dbReference type="InterPro" id="IPR014031">
    <property type="entry name" value="Ketoacyl_synth_C"/>
</dbReference>
<dbReference type="KEGG" id="dps:DP1849"/>
<evidence type="ECO:0000313" key="6">
    <source>
        <dbReference type="Proteomes" id="UP000000602"/>
    </source>
</evidence>
<reference evidence="6" key="1">
    <citation type="journal article" date="2004" name="Environ. Microbiol.">
        <title>The genome of Desulfotalea psychrophila, a sulfate-reducing bacterium from permanently cold Arctic sediments.</title>
        <authorList>
            <person name="Rabus R."/>
            <person name="Ruepp A."/>
            <person name="Frickey T."/>
            <person name="Rattei T."/>
            <person name="Fartmann B."/>
            <person name="Stark M."/>
            <person name="Bauer M."/>
            <person name="Zibat A."/>
            <person name="Lombardot T."/>
            <person name="Becker I."/>
            <person name="Amann J."/>
            <person name="Gellner K."/>
            <person name="Teeling H."/>
            <person name="Leuschner W.D."/>
            <person name="Gloeckner F.-O."/>
            <person name="Lupas A.N."/>
            <person name="Amann R."/>
            <person name="Klenk H.-P."/>
        </authorList>
    </citation>
    <scope>NUCLEOTIDE SEQUENCE [LARGE SCALE GENOMIC DNA]</scope>
    <source>
        <strain evidence="6">DSM 12343 / LSv54</strain>
    </source>
</reference>
<dbReference type="InterPro" id="IPR016039">
    <property type="entry name" value="Thiolase-like"/>
</dbReference>
<keyword evidence="6" id="KW-1185">Reference proteome</keyword>
<dbReference type="GO" id="GO:0006633">
    <property type="term" value="P:fatty acid biosynthetic process"/>
    <property type="evidence" value="ECO:0007669"/>
    <property type="project" value="TreeGrafter"/>
</dbReference>
<evidence type="ECO:0000256" key="3">
    <source>
        <dbReference type="RuleBase" id="RU003694"/>
    </source>
</evidence>
<dbReference type="InterPro" id="IPR000794">
    <property type="entry name" value="Beta-ketoacyl_synthase"/>
</dbReference>
<organism evidence="5 6">
    <name type="scientific">Desulfotalea psychrophila (strain LSv54 / DSM 12343)</name>
    <dbReference type="NCBI Taxonomy" id="177439"/>
    <lineage>
        <taxon>Bacteria</taxon>
        <taxon>Pseudomonadati</taxon>
        <taxon>Thermodesulfobacteriota</taxon>
        <taxon>Desulfobulbia</taxon>
        <taxon>Desulfobulbales</taxon>
        <taxon>Desulfocapsaceae</taxon>
        <taxon>Desulfotalea</taxon>
    </lineage>
</organism>
<dbReference type="eggNOG" id="COG0304">
    <property type="taxonomic scope" value="Bacteria"/>
</dbReference>
<dbReference type="CDD" id="cd00834">
    <property type="entry name" value="KAS_I_II"/>
    <property type="match status" value="1"/>
</dbReference>
<evidence type="ECO:0000256" key="2">
    <source>
        <dbReference type="ARBA" id="ARBA00022679"/>
    </source>
</evidence>
<dbReference type="PANTHER" id="PTHR11712:SF320">
    <property type="entry name" value="BETA-KETOACYL SYNTHASE"/>
    <property type="match status" value="1"/>
</dbReference>
<dbReference type="HOGENOM" id="CLU_000022_69_0_7"/>
<dbReference type="SMART" id="SM00825">
    <property type="entry name" value="PKS_KS"/>
    <property type="match status" value="1"/>
</dbReference>
<dbReference type="InterPro" id="IPR014030">
    <property type="entry name" value="Ketoacyl_synth_N"/>
</dbReference>
<feature type="domain" description="Ketosynthase family 3 (KS3)" evidence="4">
    <location>
        <begin position="8"/>
        <end position="399"/>
    </location>
</feature>
<name>Q6AM47_DESPS</name>
<keyword evidence="2 3" id="KW-0808">Transferase</keyword>
<proteinExistence type="inferred from homology"/>
<evidence type="ECO:0000259" key="4">
    <source>
        <dbReference type="PROSITE" id="PS52004"/>
    </source>
</evidence>
<dbReference type="PANTHER" id="PTHR11712">
    <property type="entry name" value="POLYKETIDE SYNTHASE-RELATED"/>
    <property type="match status" value="1"/>
</dbReference>
<dbReference type="GO" id="GO:0005829">
    <property type="term" value="C:cytosol"/>
    <property type="evidence" value="ECO:0007669"/>
    <property type="project" value="TreeGrafter"/>
</dbReference>
<dbReference type="Proteomes" id="UP000000602">
    <property type="component" value="Chromosome"/>
</dbReference>
<dbReference type="SUPFAM" id="SSF53901">
    <property type="entry name" value="Thiolase-like"/>
    <property type="match status" value="1"/>
</dbReference>
<protein>
    <submittedName>
        <fullName evidence="5">Related to 3-oxoacyl-acyl carrier protein synthase</fullName>
    </submittedName>
</protein>
<dbReference type="Pfam" id="PF00109">
    <property type="entry name" value="ketoacyl-synt"/>
    <property type="match status" value="1"/>
</dbReference>
<dbReference type="Gene3D" id="3.40.47.10">
    <property type="match status" value="1"/>
</dbReference>
<accession>Q6AM47</accession>
<comment type="similarity">
    <text evidence="1 3">Belongs to the thiolase-like superfamily. Beta-ketoacyl-ACP synthases family.</text>
</comment>
<evidence type="ECO:0000313" key="5">
    <source>
        <dbReference type="EMBL" id="CAG36578.1"/>
    </source>
</evidence>
<evidence type="ECO:0000256" key="1">
    <source>
        <dbReference type="ARBA" id="ARBA00008467"/>
    </source>
</evidence>
<dbReference type="EMBL" id="CR522870">
    <property type="protein sequence ID" value="CAG36578.1"/>
    <property type="molecule type" value="Genomic_DNA"/>
</dbReference>
<dbReference type="STRING" id="177439.DP1849"/>
<gene>
    <name evidence="5" type="ordered locus">DP1849</name>
</gene>
<dbReference type="GO" id="GO:0004315">
    <property type="term" value="F:3-oxoacyl-[acyl-carrier-protein] synthase activity"/>
    <property type="evidence" value="ECO:0007669"/>
    <property type="project" value="TreeGrafter"/>
</dbReference>